<keyword evidence="2" id="KW-1185">Reference proteome</keyword>
<dbReference type="Proteomes" id="UP000295830">
    <property type="component" value="Unassembled WGS sequence"/>
</dbReference>
<name>A0A4R7JXU9_9GAMM</name>
<dbReference type="RefSeq" id="WP_133735379.1">
    <property type="nucleotide sequence ID" value="NZ_SOAX01000002.1"/>
</dbReference>
<dbReference type="EMBL" id="SOAX01000002">
    <property type="protein sequence ID" value="TDT43302.1"/>
    <property type="molecule type" value="Genomic_DNA"/>
</dbReference>
<evidence type="ECO:0000313" key="2">
    <source>
        <dbReference type="Proteomes" id="UP000295830"/>
    </source>
</evidence>
<organism evidence="1 2">
    <name type="scientific">Halospina denitrificans</name>
    <dbReference type="NCBI Taxonomy" id="332522"/>
    <lineage>
        <taxon>Bacteria</taxon>
        <taxon>Pseudomonadati</taxon>
        <taxon>Pseudomonadota</taxon>
        <taxon>Gammaproteobacteria</taxon>
        <taxon>Halospina</taxon>
    </lineage>
</organism>
<evidence type="ECO:0000313" key="1">
    <source>
        <dbReference type="EMBL" id="TDT43302.1"/>
    </source>
</evidence>
<sequence>MDIDFDPAKDAANISKHGVSLAEAESLEWDELLAIPDDPHHYGEARYIGFAPIERRVFCVVFTDREQTRRIISLRKANAREVNRYARQKD</sequence>
<dbReference type="Gene3D" id="3.10.450.530">
    <property type="entry name" value="Ribonuclease toxin, BrnT, of type II toxin-antitoxin system"/>
    <property type="match status" value="1"/>
</dbReference>
<dbReference type="InterPro" id="IPR007460">
    <property type="entry name" value="BrnT_toxin"/>
</dbReference>
<dbReference type="OrthoDB" id="9802417at2"/>
<gene>
    <name evidence="1" type="ORF">DES49_1116</name>
</gene>
<reference evidence="1 2" key="1">
    <citation type="submission" date="2019-03" db="EMBL/GenBank/DDBJ databases">
        <title>Genomic Encyclopedia of Type Strains, Phase IV (KMG-IV): sequencing the most valuable type-strain genomes for metagenomic binning, comparative biology and taxonomic classification.</title>
        <authorList>
            <person name="Goeker M."/>
        </authorList>
    </citation>
    <scope>NUCLEOTIDE SEQUENCE [LARGE SCALE GENOMIC DNA]</scope>
    <source>
        <strain evidence="1 2">DSM 15505</strain>
    </source>
</reference>
<proteinExistence type="predicted"/>
<comment type="caution">
    <text evidence="1">The sequence shown here is derived from an EMBL/GenBank/DDBJ whole genome shotgun (WGS) entry which is preliminary data.</text>
</comment>
<dbReference type="InterPro" id="IPR038573">
    <property type="entry name" value="BrnT_sf"/>
</dbReference>
<dbReference type="Pfam" id="PF04365">
    <property type="entry name" value="BrnT_toxin"/>
    <property type="match status" value="1"/>
</dbReference>
<dbReference type="AlphaFoldDB" id="A0A4R7JXU9"/>
<accession>A0A4R7JXU9</accession>
<protein>
    <submittedName>
        <fullName evidence="1">Uncharacterized protein</fullName>
    </submittedName>
</protein>